<gene>
    <name evidence="2" type="ORF">AAD027_09630</name>
</gene>
<dbReference type="SUPFAM" id="SSF53474">
    <property type="entry name" value="alpha/beta-Hydrolases"/>
    <property type="match status" value="1"/>
</dbReference>
<feature type="domain" description="Serine aminopeptidase S33" evidence="1">
    <location>
        <begin position="41"/>
        <end position="193"/>
    </location>
</feature>
<reference evidence="2 3" key="1">
    <citation type="submission" date="2024-04" db="EMBL/GenBank/DDBJ databases">
        <title>Draft genome sequence of Pseudoxanthomonas putridarboris WD12.</title>
        <authorList>
            <person name="Oh J."/>
        </authorList>
    </citation>
    <scope>NUCLEOTIDE SEQUENCE [LARGE SCALE GENOMIC DNA]</scope>
    <source>
        <strain evidence="2 3">WD12</strain>
    </source>
</reference>
<evidence type="ECO:0000259" key="1">
    <source>
        <dbReference type="Pfam" id="PF12146"/>
    </source>
</evidence>
<keyword evidence="2" id="KW-0378">Hydrolase</keyword>
<dbReference type="EMBL" id="JBBWWT010000003">
    <property type="protein sequence ID" value="MEL1264623.1"/>
    <property type="molecule type" value="Genomic_DNA"/>
</dbReference>
<keyword evidence="3" id="KW-1185">Reference proteome</keyword>
<accession>A0ABU9J073</accession>
<dbReference type="Gene3D" id="3.40.50.1820">
    <property type="entry name" value="alpha/beta hydrolase"/>
    <property type="match status" value="1"/>
</dbReference>
<evidence type="ECO:0000313" key="3">
    <source>
        <dbReference type="Proteomes" id="UP001459204"/>
    </source>
</evidence>
<dbReference type="InterPro" id="IPR022742">
    <property type="entry name" value="Hydrolase_4"/>
</dbReference>
<proteinExistence type="predicted"/>
<dbReference type="Pfam" id="PF12146">
    <property type="entry name" value="Hydrolase_4"/>
    <property type="match status" value="1"/>
</dbReference>
<dbReference type="Proteomes" id="UP001459204">
    <property type="component" value="Unassembled WGS sequence"/>
</dbReference>
<dbReference type="InterPro" id="IPR029058">
    <property type="entry name" value="AB_hydrolase_fold"/>
</dbReference>
<dbReference type="RefSeq" id="WP_341725798.1">
    <property type="nucleotide sequence ID" value="NZ_JBBWWT010000003.1"/>
</dbReference>
<sequence>MPGLDGSGRFYAPLERELADEFDLKVLSYDGSRFDGYAGLVEELSPQLPSGNDVVLVAESFAGPLGVLLARRHPDRLKALVLAATFVHAPLPCSPLLAACLGRLPALRPPDVLLHGFLAGRGRMTAELRCELDEALRAIPLSILRLRALAALRADVRAELSELAIPLLYLQAVDDRLIGSQAGRKVLRHARHARLVRVDAPHFLFQTAPGEAAAAIRNFLSTNIDG</sequence>
<organism evidence="2 3">
    <name type="scientific">Pseudoxanthomonas putridarboris</name>
    <dbReference type="NCBI Taxonomy" id="752605"/>
    <lineage>
        <taxon>Bacteria</taxon>
        <taxon>Pseudomonadati</taxon>
        <taxon>Pseudomonadota</taxon>
        <taxon>Gammaproteobacteria</taxon>
        <taxon>Lysobacterales</taxon>
        <taxon>Lysobacteraceae</taxon>
        <taxon>Pseudoxanthomonas</taxon>
    </lineage>
</organism>
<dbReference type="GO" id="GO:0016787">
    <property type="term" value="F:hydrolase activity"/>
    <property type="evidence" value="ECO:0007669"/>
    <property type="project" value="UniProtKB-KW"/>
</dbReference>
<protein>
    <submittedName>
        <fullName evidence="2">Alpha/beta hydrolase</fullName>
    </submittedName>
</protein>
<evidence type="ECO:0000313" key="2">
    <source>
        <dbReference type="EMBL" id="MEL1264623.1"/>
    </source>
</evidence>
<comment type="caution">
    <text evidence="2">The sequence shown here is derived from an EMBL/GenBank/DDBJ whole genome shotgun (WGS) entry which is preliminary data.</text>
</comment>
<name>A0ABU9J073_9GAMM</name>